<sequence length="67" mass="7257">MATTRDLKNTAQTIAYNNNLPTVPVTNTAQTIYSNSLPTVPNTAITSNYNNIAQPIAPNNNQPIELN</sequence>
<keyword evidence="2" id="KW-1185">Reference proteome</keyword>
<evidence type="ECO:0000313" key="1">
    <source>
        <dbReference type="EMBL" id="GJC84586.1"/>
    </source>
</evidence>
<dbReference type="AlphaFoldDB" id="A0AA37GP20"/>
<comment type="caution">
    <text evidence="1">The sequence shown here is derived from an EMBL/GenBank/DDBJ whole genome shotgun (WGS) entry which is preliminary data.</text>
</comment>
<reference evidence="1 2" key="1">
    <citation type="submission" date="2021-07" db="EMBL/GenBank/DDBJ databases">
        <title>Genome data of Colletotrichum spaethianum.</title>
        <authorList>
            <person name="Utami Y.D."/>
            <person name="Hiruma K."/>
        </authorList>
    </citation>
    <scope>NUCLEOTIDE SEQUENCE [LARGE SCALE GENOMIC DNA]</scope>
    <source>
        <strain evidence="1 2">MAFF 242679</strain>
    </source>
</reference>
<dbReference type="EMBL" id="BPPX01000015">
    <property type="protein sequence ID" value="GJC84586.1"/>
    <property type="molecule type" value="Genomic_DNA"/>
</dbReference>
<name>A0AA37GP20_9PEZI</name>
<proteinExistence type="predicted"/>
<dbReference type="Proteomes" id="UP001055172">
    <property type="component" value="Unassembled WGS sequence"/>
</dbReference>
<organism evidence="1 2">
    <name type="scientific">Colletotrichum liriopes</name>
    <dbReference type="NCBI Taxonomy" id="708192"/>
    <lineage>
        <taxon>Eukaryota</taxon>
        <taxon>Fungi</taxon>
        <taxon>Dikarya</taxon>
        <taxon>Ascomycota</taxon>
        <taxon>Pezizomycotina</taxon>
        <taxon>Sordariomycetes</taxon>
        <taxon>Hypocreomycetidae</taxon>
        <taxon>Glomerellales</taxon>
        <taxon>Glomerellaceae</taxon>
        <taxon>Colletotrichum</taxon>
        <taxon>Colletotrichum spaethianum species complex</taxon>
    </lineage>
</organism>
<evidence type="ECO:0000313" key="2">
    <source>
        <dbReference type="Proteomes" id="UP001055172"/>
    </source>
</evidence>
<accession>A0AA37GP20</accession>
<protein>
    <submittedName>
        <fullName evidence="1">Uncharacterized protein</fullName>
    </submittedName>
</protein>
<gene>
    <name evidence="1" type="ORF">ColLi_07424</name>
</gene>